<accession>A0A918R9I7</accession>
<feature type="transmembrane region" description="Helical" evidence="6">
    <location>
        <begin position="26"/>
        <end position="45"/>
    </location>
</feature>
<dbReference type="NCBIfam" id="NF009512">
    <property type="entry name" value="PRK12872.1-1"/>
    <property type="match status" value="1"/>
</dbReference>
<dbReference type="EMBL" id="BMWZ01000008">
    <property type="protein sequence ID" value="GGZ90944.1"/>
    <property type="molecule type" value="Genomic_DNA"/>
</dbReference>
<proteinExistence type="predicted"/>
<dbReference type="GO" id="GO:0016020">
    <property type="term" value="C:membrane"/>
    <property type="evidence" value="ECO:0007669"/>
    <property type="project" value="UniProtKB-SubCell"/>
</dbReference>
<keyword evidence="2" id="KW-1003">Cell membrane</keyword>
<reference evidence="7" key="2">
    <citation type="submission" date="2020-09" db="EMBL/GenBank/DDBJ databases">
        <authorList>
            <person name="Sun Q."/>
            <person name="Kim S."/>
        </authorList>
    </citation>
    <scope>NUCLEOTIDE SEQUENCE</scope>
    <source>
        <strain evidence="7">KCTC 12710</strain>
    </source>
</reference>
<feature type="transmembrane region" description="Helical" evidence="6">
    <location>
        <begin position="98"/>
        <end position="115"/>
    </location>
</feature>
<organism evidence="7 8">
    <name type="scientific">Algibacter mikhailovii</name>
    <dbReference type="NCBI Taxonomy" id="425498"/>
    <lineage>
        <taxon>Bacteria</taxon>
        <taxon>Pseudomonadati</taxon>
        <taxon>Bacteroidota</taxon>
        <taxon>Flavobacteriia</taxon>
        <taxon>Flavobacteriales</taxon>
        <taxon>Flavobacteriaceae</taxon>
        <taxon>Algibacter</taxon>
    </lineage>
</organism>
<sequence>MIILAQFLIKYVLLEPFGVKTSLDTLGISLLILATICIAAAGNIINDINDVETDFINKPDKIIVGLAYSEKTAYTLYILLNLIGVGTGFYLSHYVGRPPFFILFVLISALLYVYATHLKRTFLIGNLLISVLVGMSILIVGIFDLLPVMTASNRSMQMVFFKVVFDYACFAFFINLLREISKDIEDIDGDYKAGMNTLPIVIGRERAKNVLTFLNFIPLVGIVFYLISNLYKEIIVVCYFLVLVIGPLLYISIKTYHAITKKDFHQISNIYKLVMLFGILSLLLYKYVILR</sequence>
<dbReference type="AlphaFoldDB" id="A0A918R9I7"/>
<dbReference type="Proteomes" id="UP000636004">
    <property type="component" value="Unassembled WGS sequence"/>
</dbReference>
<dbReference type="PANTHER" id="PTHR42723">
    <property type="entry name" value="CHLOROPHYLL SYNTHASE"/>
    <property type="match status" value="1"/>
</dbReference>
<evidence type="ECO:0000313" key="7">
    <source>
        <dbReference type="EMBL" id="GGZ90944.1"/>
    </source>
</evidence>
<dbReference type="Pfam" id="PF01040">
    <property type="entry name" value="UbiA"/>
    <property type="match status" value="1"/>
</dbReference>
<protein>
    <submittedName>
        <fullName evidence="7">Prenyltransferase</fullName>
    </submittedName>
</protein>
<evidence type="ECO:0000256" key="1">
    <source>
        <dbReference type="ARBA" id="ARBA00004141"/>
    </source>
</evidence>
<keyword evidence="8" id="KW-1185">Reference proteome</keyword>
<dbReference type="Gene3D" id="1.20.120.1780">
    <property type="entry name" value="UbiA prenyltransferase"/>
    <property type="match status" value="1"/>
</dbReference>
<keyword evidence="5 6" id="KW-0472">Membrane</keyword>
<evidence type="ECO:0000256" key="6">
    <source>
        <dbReference type="SAM" id="Phobius"/>
    </source>
</evidence>
<evidence type="ECO:0000313" key="8">
    <source>
        <dbReference type="Proteomes" id="UP000636004"/>
    </source>
</evidence>
<feature type="transmembrane region" description="Helical" evidence="6">
    <location>
        <begin position="74"/>
        <end position="92"/>
    </location>
</feature>
<evidence type="ECO:0000256" key="3">
    <source>
        <dbReference type="ARBA" id="ARBA00022692"/>
    </source>
</evidence>
<reference evidence="7" key="1">
    <citation type="journal article" date="2014" name="Int. J. Syst. Evol. Microbiol.">
        <title>Complete genome sequence of Corynebacterium casei LMG S-19264T (=DSM 44701T), isolated from a smear-ripened cheese.</title>
        <authorList>
            <consortium name="US DOE Joint Genome Institute (JGI-PGF)"/>
            <person name="Walter F."/>
            <person name="Albersmeier A."/>
            <person name="Kalinowski J."/>
            <person name="Ruckert C."/>
        </authorList>
    </citation>
    <scope>NUCLEOTIDE SEQUENCE</scope>
    <source>
        <strain evidence="7">KCTC 12710</strain>
    </source>
</reference>
<feature type="transmembrane region" description="Helical" evidence="6">
    <location>
        <begin position="273"/>
        <end position="290"/>
    </location>
</feature>
<dbReference type="InterPro" id="IPR044878">
    <property type="entry name" value="UbiA_sf"/>
</dbReference>
<evidence type="ECO:0000256" key="2">
    <source>
        <dbReference type="ARBA" id="ARBA00022475"/>
    </source>
</evidence>
<gene>
    <name evidence="7" type="ORF">GCM10007028_31780</name>
</gene>
<dbReference type="Gene3D" id="1.10.357.140">
    <property type="entry name" value="UbiA prenyltransferase"/>
    <property type="match status" value="1"/>
</dbReference>
<dbReference type="PANTHER" id="PTHR42723:SF1">
    <property type="entry name" value="CHLOROPHYLL SYNTHASE, CHLOROPLASTIC"/>
    <property type="match status" value="1"/>
</dbReference>
<feature type="transmembrane region" description="Helical" evidence="6">
    <location>
        <begin position="210"/>
        <end position="228"/>
    </location>
</feature>
<evidence type="ECO:0000256" key="5">
    <source>
        <dbReference type="ARBA" id="ARBA00023136"/>
    </source>
</evidence>
<dbReference type="CDD" id="cd13961">
    <property type="entry name" value="PT_UbiA_DGGGPS"/>
    <property type="match status" value="1"/>
</dbReference>
<comment type="subcellular location">
    <subcellularLocation>
        <location evidence="1">Membrane</location>
        <topology evidence="1">Multi-pass membrane protein</topology>
    </subcellularLocation>
</comment>
<dbReference type="InterPro" id="IPR000537">
    <property type="entry name" value="UbiA_prenyltransferase"/>
</dbReference>
<dbReference type="GO" id="GO:0016765">
    <property type="term" value="F:transferase activity, transferring alkyl or aryl (other than methyl) groups"/>
    <property type="evidence" value="ECO:0007669"/>
    <property type="project" value="InterPro"/>
</dbReference>
<comment type="caution">
    <text evidence="7">The sequence shown here is derived from an EMBL/GenBank/DDBJ whole genome shotgun (WGS) entry which is preliminary data.</text>
</comment>
<evidence type="ECO:0000256" key="4">
    <source>
        <dbReference type="ARBA" id="ARBA00022989"/>
    </source>
</evidence>
<feature type="transmembrane region" description="Helical" evidence="6">
    <location>
        <begin position="158"/>
        <end position="177"/>
    </location>
</feature>
<feature type="transmembrane region" description="Helical" evidence="6">
    <location>
        <begin position="234"/>
        <end position="253"/>
    </location>
</feature>
<feature type="transmembrane region" description="Helical" evidence="6">
    <location>
        <begin position="127"/>
        <end position="146"/>
    </location>
</feature>
<keyword evidence="3 6" id="KW-0812">Transmembrane</keyword>
<keyword evidence="4 6" id="KW-1133">Transmembrane helix</keyword>
<dbReference type="InterPro" id="IPR050475">
    <property type="entry name" value="Prenyltransferase_related"/>
</dbReference>
<name>A0A918R9I7_9FLAO</name>